<dbReference type="NCBIfam" id="TIGR00087">
    <property type="entry name" value="surE"/>
    <property type="match status" value="1"/>
</dbReference>
<protein>
    <recommendedName>
        <fullName evidence="7">5'-nucleotidase SurE</fullName>
        <ecNumber evidence="7">3.1.3.5</ecNumber>
    </recommendedName>
    <alternativeName>
        <fullName evidence="7">Nucleoside 5'-monophosphate phosphohydrolase</fullName>
    </alternativeName>
</protein>
<dbReference type="GO" id="GO:0000166">
    <property type="term" value="F:nucleotide binding"/>
    <property type="evidence" value="ECO:0007669"/>
    <property type="project" value="UniProtKB-KW"/>
</dbReference>
<keyword evidence="3 7" id="KW-0963">Cytoplasm</keyword>
<evidence type="ECO:0000256" key="2">
    <source>
        <dbReference type="ARBA" id="ARBA00011062"/>
    </source>
</evidence>
<evidence type="ECO:0000256" key="1">
    <source>
        <dbReference type="ARBA" id="ARBA00000815"/>
    </source>
</evidence>
<keyword evidence="4 7" id="KW-0479">Metal-binding</keyword>
<comment type="cofactor">
    <cofactor evidence="7">
        <name>a divalent metal cation</name>
        <dbReference type="ChEBI" id="CHEBI:60240"/>
    </cofactor>
    <text evidence="7">Binds 1 divalent metal cation per subunit.</text>
</comment>
<name>A0A9D0YTW8_9FIRM</name>
<comment type="caution">
    <text evidence="9">The sequence shown here is derived from an EMBL/GenBank/DDBJ whole genome shotgun (WGS) entry which is preliminary data.</text>
</comment>
<organism evidence="9 10">
    <name type="scientific">Candidatus Avichristensenella intestinipullorum</name>
    <dbReference type="NCBI Taxonomy" id="2840693"/>
    <lineage>
        <taxon>Bacteria</taxon>
        <taxon>Bacillati</taxon>
        <taxon>Bacillota</taxon>
        <taxon>Clostridia</taxon>
        <taxon>Candidatus Avichristensenella</taxon>
    </lineage>
</organism>
<comment type="catalytic activity">
    <reaction evidence="1 7">
        <text>a ribonucleoside 5'-phosphate + H2O = a ribonucleoside + phosphate</text>
        <dbReference type="Rhea" id="RHEA:12484"/>
        <dbReference type="ChEBI" id="CHEBI:15377"/>
        <dbReference type="ChEBI" id="CHEBI:18254"/>
        <dbReference type="ChEBI" id="CHEBI:43474"/>
        <dbReference type="ChEBI" id="CHEBI:58043"/>
        <dbReference type="EC" id="3.1.3.5"/>
    </reaction>
</comment>
<reference evidence="9" key="2">
    <citation type="journal article" date="2021" name="PeerJ">
        <title>Extensive microbial diversity within the chicken gut microbiome revealed by metagenomics and culture.</title>
        <authorList>
            <person name="Gilroy R."/>
            <person name="Ravi A."/>
            <person name="Getino M."/>
            <person name="Pursley I."/>
            <person name="Horton D.L."/>
            <person name="Alikhan N.F."/>
            <person name="Baker D."/>
            <person name="Gharbi K."/>
            <person name="Hall N."/>
            <person name="Watson M."/>
            <person name="Adriaenssens E.M."/>
            <person name="Foster-Nyarko E."/>
            <person name="Jarju S."/>
            <person name="Secka A."/>
            <person name="Antonio M."/>
            <person name="Oren A."/>
            <person name="Chaudhuri R.R."/>
            <person name="La Ragione R."/>
            <person name="Hildebrand F."/>
            <person name="Pallen M.J."/>
        </authorList>
    </citation>
    <scope>NUCLEOTIDE SEQUENCE</scope>
    <source>
        <strain evidence="9">ChiHile30-977</strain>
    </source>
</reference>
<dbReference type="HAMAP" id="MF_00060">
    <property type="entry name" value="SurE"/>
    <property type="match status" value="1"/>
</dbReference>
<feature type="binding site" evidence="7">
    <location>
        <position position="42"/>
    </location>
    <ligand>
        <name>a divalent metal cation</name>
        <dbReference type="ChEBI" id="CHEBI:60240"/>
    </ligand>
</feature>
<feature type="binding site" evidence="7">
    <location>
        <position position="11"/>
    </location>
    <ligand>
        <name>a divalent metal cation</name>
        <dbReference type="ChEBI" id="CHEBI:60240"/>
    </ligand>
</feature>
<comment type="function">
    <text evidence="7">Nucleotidase that shows phosphatase activity on nucleoside 5'-monophosphates.</text>
</comment>
<dbReference type="SUPFAM" id="SSF64167">
    <property type="entry name" value="SurE-like"/>
    <property type="match status" value="1"/>
</dbReference>
<dbReference type="Gene3D" id="3.40.1210.10">
    <property type="entry name" value="Survival protein SurE-like phosphatase/nucleotidase"/>
    <property type="match status" value="1"/>
</dbReference>
<dbReference type="GO" id="GO:0008253">
    <property type="term" value="F:5'-nucleotidase activity"/>
    <property type="evidence" value="ECO:0007669"/>
    <property type="project" value="UniProtKB-UniRule"/>
</dbReference>
<dbReference type="PANTHER" id="PTHR30457:SF12">
    <property type="entry name" value="5'_3'-NUCLEOTIDASE SURE"/>
    <property type="match status" value="1"/>
</dbReference>
<dbReference type="GO" id="GO:0046872">
    <property type="term" value="F:metal ion binding"/>
    <property type="evidence" value="ECO:0007669"/>
    <property type="project" value="UniProtKB-UniRule"/>
</dbReference>
<evidence type="ECO:0000256" key="6">
    <source>
        <dbReference type="ARBA" id="ARBA00022801"/>
    </source>
</evidence>
<accession>A0A9D0YTW8</accession>
<dbReference type="AlphaFoldDB" id="A0A9D0YTW8"/>
<dbReference type="GO" id="GO:0008254">
    <property type="term" value="F:3'-nucleotidase activity"/>
    <property type="evidence" value="ECO:0007669"/>
    <property type="project" value="TreeGrafter"/>
</dbReference>
<dbReference type="Pfam" id="PF01975">
    <property type="entry name" value="SurE"/>
    <property type="match status" value="1"/>
</dbReference>
<dbReference type="InterPro" id="IPR002828">
    <property type="entry name" value="SurE-like_Pase/nucleotidase"/>
</dbReference>
<dbReference type="InterPro" id="IPR030048">
    <property type="entry name" value="SurE"/>
</dbReference>
<dbReference type="InterPro" id="IPR036523">
    <property type="entry name" value="SurE-like_sf"/>
</dbReference>
<feature type="binding site" evidence="7">
    <location>
        <position position="10"/>
    </location>
    <ligand>
        <name>a divalent metal cation</name>
        <dbReference type="ChEBI" id="CHEBI:60240"/>
    </ligand>
</feature>
<reference evidence="9" key="1">
    <citation type="submission" date="2020-10" db="EMBL/GenBank/DDBJ databases">
        <authorList>
            <person name="Gilroy R."/>
        </authorList>
    </citation>
    <scope>NUCLEOTIDE SEQUENCE</scope>
    <source>
        <strain evidence="9">ChiHile30-977</strain>
    </source>
</reference>
<evidence type="ECO:0000256" key="3">
    <source>
        <dbReference type="ARBA" id="ARBA00022490"/>
    </source>
</evidence>
<dbReference type="PANTHER" id="PTHR30457">
    <property type="entry name" value="5'-NUCLEOTIDASE SURE"/>
    <property type="match status" value="1"/>
</dbReference>
<comment type="similarity">
    <text evidence="2 7">Belongs to the SurE nucleotidase family.</text>
</comment>
<evidence type="ECO:0000313" key="10">
    <source>
        <dbReference type="Proteomes" id="UP000886819"/>
    </source>
</evidence>
<gene>
    <name evidence="7 9" type="primary">surE</name>
    <name evidence="9" type="ORF">IAA66_00470</name>
</gene>
<dbReference type="EC" id="3.1.3.5" evidence="7"/>
<dbReference type="GO" id="GO:0005737">
    <property type="term" value="C:cytoplasm"/>
    <property type="evidence" value="ECO:0007669"/>
    <property type="project" value="UniProtKB-SubCell"/>
</dbReference>
<proteinExistence type="inferred from homology"/>
<dbReference type="GO" id="GO:0004309">
    <property type="term" value="F:exopolyphosphatase activity"/>
    <property type="evidence" value="ECO:0007669"/>
    <property type="project" value="TreeGrafter"/>
</dbReference>
<evidence type="ECO:0000313" key="9">
    <source>
        <dbReference type="EMBL" id="HIQ62042.1"/>
    </source>
</evidence>
<feature type="domain" description="Survival protein SurE-like phosphatase/nucleotidase" evidence="8">
    <location>
        <begin position="5"/>
        <end position="185"/>
    </location>
</feature>
<feature type="binding site" evidence="7">
    <location>
        <position position="103"/>
    </location>
    <ligand>
        <name>a divalent metal cation</name>
        <dbReference type="ChEBI" id="CHEBI:60240"/>
    </ligand>
</feature>
<dbReference type="Proteomes" id="UP000886819">
    <property type="component" value="Unassembled WGS sequence"/>
</dbReference>
<dbReference type="EMBL" id="DVFI01000007">
    <property type="protein sequence ID" value="HIQ62042.1"/>
    <property type="molecule type" value="Genomic_DNA"/>
</dbReference>
<evidence type="ECO:0000256" key="5">
    <source>
        <dbReference type="ARBA" id="ARBA00022741"/>
    </source>
</evidence>
<comment type="subcellular location">
    <subcellularLocation>
        <location evidence="7">Cytoplasm</location>
    </subcellularLocation>
</comment>
<keyword evidence="5 7" id="KW-0547">Nucleotide-binding</keyword>
<keyword evidence="6 7" id="KW-0378">Hydrolase</keyword>
<evidence type="ECO:0000256" key="4">
    <source>
        <dbReference type="ARBA" id="ARBA00022723"/>
    </source>
</evidence>
<sequence>MIPHVLLSNDDGVFAPGLRALADAFLADGWRVSVCAPESERSAASHSITIRHPIVAAARAWEGVVEGAPLAVWACSGTPADCVKVAILKLCNARPDLVVSGVNNGWNLGTDVHYSGTVGAAMEGAFEGVPGMAVSAPARVDASRSVFAAACAVRLARRMLARPIPPRTVLSLNVPDRDGRDVLGLVEAPMTPIRYTDDYDEMTHSRSRSAYWLKGEIIEEGRLPGGDLDRLLAGYATVTLLGWDLTLPGGCKEILQDMI</sequence>
<evidence type="ECO:0000256" key="7">
    <source>
        <dbReference type="HAMAP-Rule" id="MF_00060"/>
    </source>
</evidence>
<evidence type="ECO:0000259" key="8">
    <source>
        <dbReference type="Pfam" id="PF01975"/>
    </source>
</evidence>